<keyword evidence="2" id="KW-1185">Reference proteome</keyword>
<organism evidence="1 2">
    <name type="scientific">Prorocentrum cordatum</name>
    <dbReference type="NCBI Taxonomy" id="2364126"/>
    <lineage>
        <taxon>Eukaryota</taxon>
        <taxon>Sar</taxon>
        <taxon>Alveolata</taxon>
        <taxon>Dinophyceae</taxon>
        <taxon>Prorocentrales</taxon>
        <taxon>Prorocentraceae</taxon>
        <taxon>Prorocentrum</taxon>
    </lineage>
</organism>
<accession>A0ABN9YEL7</accession>
<dbReference type="EMBL" id="CAUYUJ010022293">
    <property type="protein sequence ID" value="CAK0909947.1"/>
    <property type="molecule type" value="Genomic_DNA"/>
</dbReference>
<reference evidence="1" key="1">
    <citation type="submission" date="2023-10" db="EMBL/GenBank/DDBJ databases">
        <authorList>
            <person name="Chen Y."/>
            <person name="Shah S."/>
            <person name="Dougan E. K."/>
            <person name="Thang M."/>
            <person name="Chan C."/>
        </authorList>
    </citation>
    <scope>NUCLEOTIDE SEQUENCE [LARGE SCALE GENOMIC DNA]</scope>
</reference>
<sequence>MRSKSGKLRVSSRGWSLVPGGFMSSAILEAVLQHREHRADVARLERGHERVRGRYADDLVLLSRSRCSACLAAKIPNVYGNALTFDVDDKRHEFHDSVSVEYLDMVIHVSFDMLEFTTVHKNFTYAFSGKVADIKKHNMEPYLGYFNSSVVARHRGELIGRVRRWRTITEHPLCLVVLIAVDMVLCIRAGFALEHVRLLWRSLHVDLTFRNLVWASFDLVKYSCAHVRPTPASQLAEIQRAGDLAQSLACCSAGDMAALMGVVGRLVPAARTGQTAPKATVLAKALSTLLQSSVRTPRLHPAIAADFARRILEGLVA</sequence>
<gene>
    <name evidence="1" type="ORF">PCOR1329_LOCUS84238</name>
</gene>
<evidence type="ECO:0000313" key="1">
    <source>
        <dbReference type="EMBL" id="CAK0909947.1"/>
    </source>
</evidence>
<evidence type="ECO:0000313" key="2">
    <source>
        <dbReference type="Proteomes" id="UP001189429"/>
    </source>
</evidence>
<proteinExistence type="predicted"/>
<name>A0ABN9YEL7_9DINO</name>
<comment type="caution">
    <text evidence="1">The sequence shown here is derived from an EMBL/GenBank/DDBJ whole genome shotgun (WGS) entry which is preliminary data.</text>
</comment>
<dbReference type="Proteomes" id="UP001189429">
    <property type="component" value="Unassembled WGS sequence"/>
</dbReference>
<protein>
    <recommendedName>
        <fullName evidence="3">RNA-directed DNA polymerase</fullName>
    </recommendedName>
</protein>
<evidence type="ECO:0008006" key="3">
    <source>
        <dbReference type="Google" id="ProtNLM"/>
    </source>
</evidence>